<dbReference type="GO" id="GO:0035336">
    <property type="term" value="P:long-chain fatty-acyl-CoA metabolic process"/>
    <property type="evidence" value="ECO:0007669"/>
    <property type="project" value="TreeGrafter"/>
</dbReference>
<sequence length="300" mass="35043">MHCNENYEADVVPVDVTVNACIILGYLTGMERPKKINFCNITQSQINPITWGQALDMVNVWPLSHLMVSDDAAYDGVRLPISYLFTRALKTPRLYPSGNTDSGKEFHSLAVRTKKLEAKRFVRVGGISTMKRRRRVHVQEFPFTVCLWYPGGSAKSSWIAHQFALFFTHMLPAYFVDLLMFLMGKKTFMIKIQKRINYGLEVLQYYTTKEWHFTNDYFVSLQNRISERDNEVFYTNMKEMDWSQYIRNYIKGAREYCCKEDPSTLPAARRLQKHKICLLIQIYDKNNAYTNTSNRNDDGV</sequence>
<evidence type="ECO:0000313" key="3">
    <source>
        <dbReference type="EMBL" id="SOQ54499.1"/>
    </source>
</evidence>
<name>A0A2H1WN57_SPOFR</name>
<dbReference type="InterPro" id="IPR026055">
    <property type="entry name" value="FAR"/>
</dbReference>
<dbReference type="InterPro" id="IPR033640">
    <property type="entry name" value="FAR_C"/>
</dbReference>
<keyword evidence="1" id="KW-0812">Transmembrane</keyword>
<dbReference type="PANTHER" id="PTHR11011">
    <property type="entry name" value="MALE STERILITY PROTEIN 2-RELATED"/>
    <property type="match status" value="1"/>
</dbReference>
<proteinExistence type="predicted"/>
<dbReference type="GO" id="GO:0005777">
    <property type="term" value="C:peroxisome"/>
    <property type="evidence" value="ECO:0007669"/>
    <property type="project" value="TreeGrafter"/>
</dbReference>
<keyword evidence="1" id="KW-0472">Membrane</keyword>
<feature type="transmembrane region" description="Helical" evidence="1">
    <location>
        <begin position="163"/>
        <end position="184"/>
    </location>
</feature>
<evidence type="ECO:0000259" key="2">
    <source>
        <dbReference type="Pfam" id="PF03015"/>
    </source>
</evidence>
<dbReference type="CDD" id="cd09071">
    <property type="entry name" value="FAR_C"/>
    <property type="match status" value="1"/>
</dbReference>
<gene>
    <name evidence="3" type="ORF">SFRICE_018853</name>
</gene>
<evidence type="ECO:0000256" key="1">
    <source>
        <dbReference type="SAM" id="Phobius"/>
    </source>
</evidence>
<keyword evidence="1" id="KW-1133">Transmembrane helix</keyword>
<dbReference type="EMBL" id="ODYU01009820">
    <property type="protein sequence ID" value="SOQ54499.1"/>
    <property type="molecule type" value="Genomic_DNA"/>
</dbReference>
<reference evidence="3" key="1">
    <citation type="submission" date="2016-07" db="EMBL/GenBank/DDBJ databases">
        <authorList>
            <person name="Bretaudeau A."/>
        </authorList>
    </citation>
    <scope>NUCLEOTIDE SEQUENCE</scope>
    <source>
        <strain evidence="3">Rice</strain>
        <tissue evidence="3">Whole body</tissue>
    </source>
</reference>
<accession>A0A2H1WN57</accession>
<protein>
    <submittedName>
        <fullName evidence="3">SFRICE_018853</fullName>
    </submittedName>
</protein>
<feature type="domain" description="Fatty acyl-CoA reductase C-terminal" evidence="2">
    <location>
        <begin position="169"/>
        <end position="260"/>
    </location>
</feature>
<organism evidence="3">
    <name type="scientific">Spodoptera frugiperda</name>
    <name type="common">Fall armyworm</name>
    <dbReference type="NCBI Taxonomy" id="7108"/>
    <lineage>
        <taxon>Eukaryota</taxon>
        <taxon>Metazoa</taxon>
        <taxon>Ecdysozoa</taxon>
        <taxon>Arthropoda</taxon>
        <taxon>Hexapoda</taxon>
        <taxon>Insecta</taxon>
        <taxon>Pterygota</taxon>
        <taxon>Neoptera</taxon>
        <taxon>Endopterygota</taxon>
        <taxon>Lepidoptera</taxon>
        <taxon>Glossata</taxon>
        <taxon>Ditrysia</taxon>
        <taxon>Noctuoidea</taxon>
        <taxon>Noctuidae</taxon>
        <taxon>Amphipyrinae</taxon>
        <taxon>Spodoptera</taxon>
    </lineage>
</organism>
<dbReference type="GO" id="GO:0080019">
    <property type="term" value="F:alcohol-forming very long-chain fatty acyl-CoA reductase activity"/>
    <property type="evidence" value="ECO:0007669"/>
    <property type="project" value="InterPro"/>
</dbReference>
<dbReference type="AlphaFoldDB" id="A0A2H1WN57"/>
<dbReference type="Pfam" id="PF03015">
    <property type="entry name" value="Sterile"/>
    <property type="match status" value="1"/>
</dbReference>
<dbReference type="PANTHER" id="PTHR11011:SF118">
    <property type="entry name" value="FATTY ACYL-COA REDUCTASE"/>
    <property type="match status" value="1"/>
</dbReference>